<dbReference type="GO" id="GO:0009141">
    <property type="term" value="P:nucleoside triphosphate metabolic process"/>
    <property type="evidence" value="ECO:0007669"/>
    <property type="project" value="TreeGrafter"/>
</dbReference>
<evidence type="ECO:0000313" key="3">
    <source>
        <dbReference type="Proteomes" id="UP000646365"/>
    </source>
</evidence>
<evidence type="ECO:0000313" key="2">
    <source>
        <dbReference type="EMBL" id="GGF14532.1"/>
    </source>
</evidence>
<evidence type="ECO:0000256" key="1">
    <source>
        <dbReference type="SAM" id="SignalP"/>
    </source>
</evidence>
<sequence>MASNRKFARVALTAATLAAAAFSTAPAHAASYQHVLLISIDGLHQADLKRFIETNGRSTLAQLAKSGKLYDNAQTTKPSDSFPGMLALVTGGTPAATGIYYDASWDRTLSPAGSDCSARGAAADFDEAIDRNPDAVDAGGGIDEKKLPRDPANGCKPIWPHAYLRTNTVFDLVAAAGKTAAWLDKHPAYDLLAGRNGTALADFYAPEIAAGAQDHDVHKTEANDDLRVAALVNEINGLDHTGARKIAVPTVFGLNFQAVSVGQKYAGYTDAAFTPSADLAEGLAHTDRSLGTIVAALRAAGLYDKTLLIFASKHGNSPVDPKLVRKIDGKSLTKAVDEAVKGSLAHATLDDVGLLWLADEAQSKPVADALMARKDELGIAHVYQGDELKRLWGADPAQDARVPNLFVEVQPGVIYTKPTNAKLAEHGGFAADDTHVALLVAGAGIKSGVVADSVETRQVAPTILKALGMDPSRLDAVRAQHTAALPGLGFTK</sequence>
<name>A0A8J2YSH8_9PROT</name>
<gene>
    <name evidence="2" type="ORF">GCM10011611_20430</name>
</gene>
<keyword evidence="1" id="KW-0732">Signal</keyword>
<dbReference type="PANTHER" id="PTHR10151:SF120">
    <property type="entry name" value="BIS(5'-ADENOSYL)-TRIPHOSPHATASE"/>
    <property type="match status" value="1"/>
</dbReference>
<feature type="signal peptide" evidence="1">
    <location>
        <begin position="1"/>
        <end position="29"/>
    </location>
</feature>
<keyword evidence="3" id="KW-1185">Reference proteome</keyword>
<organism evidence="2 3">
    <name type="scientific">Aliidongia dinghuensis</name>
    <dbReference type="NCBI Taxonomy" id="1867774"/>
    <lineage>
        <taxon>Bacteria</taxon>
        <taxon>Pseudomonadati</taxon>
        <taxon>Pseudomonadota</taxon>
        <taxon>Alphaproteobacteria</taxon>
        <taxon>Rhodospirillales</taxon>
        <taxon>Dongiaceae</taxon>
        <taxon>Aliidongia</taxon>
    </lineage>
</organism>
<dbReference type="RefSeq" id="WP_189045192.1">
    <property type="nucleotide sequence ID" value="NZ_BMJQ01000004.1"/>
</dbReference>
<dbReference type="GO" id="GO:0047429">
    <property type="term" value="F:nucleoside triphosphate diphosphatase activity"/>
    <property type="evidence" value="ECO:0007669"/>
    <property type="project" value="TreeGrafter"/>
</dbReference>
<dbReference type="InterPro" id="IPR006311">
    <property type="entry name" value="TAT_signal"/>
</dbReference>
<dbReference type="EMBL" id="BMJQ01000004">
    <property type="protein sequence ID" value="GGF14532.1"/>
    <property type="molecule type" value="Genomic_DNA"/>
</dbReference>
<feature type="chain" id="PRO_5035311762" evidence="1">
    <location>
        <begin position="30"/>
        <end position="492"/>
    </location>
</feature>
<dbReference type="PANTHER" id="PTHR10151">
    <property type="entry name" value="ECTONUCLEOTIDE PYROPHOSPHATASE/PHOSPHODIESTERASE"/>
    <property type="match status" value="1"/>
</dbReference>
<dbReference type="InterPro" id="IPR017850">
    <property type="entry name" value="Alkaline_phosphatase_core_sf"/>
</dbReference>
<protein>
    <submittedName>
        <fullName evidence="2">Phosphodiesterase</fullName>
    </submittedName>
</protein>
<accession>A0A8J2YSH8</accession>
<reference evidence="2" key="2">
    <citation type="submission" date="2020-09" db="EMBL/GenBank/DDBJ databases">
        <authorList>
            <person name="Sun Q."/>
            <person name="Zhou Y."/>
        </authorList>
    </citation>
    <scope>NUCLEOTIDE SEQUENCE</scope>
    <source>
        <strain evidence="2">CGMCC 1.15725</strain>
    </source>
</reference>
<reference evidence="2" key="1">
    <citation type="journal article" date="2014" name="Int. J. Syst. Evol. Microbiol.">
        <title>Complete genome sequence of Corynebacterium casei LMG S-19264T (=DSM 44701T), isolated from a smear-ripened cheese.</title>
        <authorList>
            <consortium name="US DOE Joint Genome Institute (JGI-PGF)"/>
            <person name="Walter F."/>
            <person name="Albersmeier A."/>
            <person name="Kalinowski J."/>
            <person name="Ruckert C."/>
        </authorList>
    </citation>
    <scope>NUCLEOTIDE SEQUENCE</scope>
    <source>
        <strain evidence="2">CGMCC 1.15725</strain>
    </source>
</reference>
<dbReference type="Pfam" id="PF01663">
    <property type="entry name" value="Phosphodiest"/>
    <property type="match status" value="1"/>
</dbReference>
<comment type="caution">
    <text evidence="2">The sequence shown here is derived from an EMBL/GenBank/DDBJ whole genome shotgun (WGS) entry which is preliminary data.</text>
</comment>
<dbReference type="PROSITE" id="PS51318">
    <property type="entry name" value="TAT"/>
    <property type="match status" value="1"/>
</dbReference>
<dbReference type="GO" id="GO:0017111">
    <property type="term" value="F:ribonucleoside triphosphate phosphatase activity"/>
    <property type="evidence" value="ECO:0007669"/>
    <property type="project" value="TreeGrafter"/>
</dbReference>
<proteinExistence type="predicted"/>
<dbReference type="Gene3D" id="3.40.720.10">
    <property type="entry name" value="Alkaline Phosphatase, subunit A"/>
    <property type="match status" value="1"/>
</dbReference>
<dbReference type="SUPFAM" id="SSF53649">
    <property type="entry name" value="Alkaline phosphatase-like"/>
    <property type="match status" value="1"/>
</dbReference>
<dbReference type="Proteomes" id="UP000646365">
    <property type="component" value="Unassembled WGS sequence"/>
</dbReference>
<dbReference type="InterPro" id="IPR002591">
    <property type="entry name" value="Phosphodiest/P_Trfase"/>
</dbReference>
<dbReference type="AlphaFoldDB" id="A0A8J2YSH8"/>